<dbReference type="PANTHER" id="PTHR48105">
    <property type="entry name" value="THIOREDOXIN REDUCTASE 1-RELATED-RELATED"/>
    <property type="match status" value="1"/>
</dbReference>
<dbReference type="EMBL" id="JBHMCF010000035">
    <property type="protein sequence ID" value="MFB9473674.1"/>
    <property type="molecule type" value="Genomic_DNA"/>
</dbReference>
<evidence type="ECO:0000256" key="2">
    <source>
        <dbReference type="ARBA" id="ARBA00023002"/>
    </source>
</evidence>
<name>A0ABV5NTL7_9ACTN</name>
<comment type="catalytic activity">
    <reaction evidence="3">
        <text>[thioredoxin]-dithiol + NADP(+) = [thioredoxin]-disulfide + NADPH + H(+)</text>
        <dbReference type="Rhea" id="RHEA:20345"/>
        <dbReference type="Rhea" id="RHEA-COMP:10698"/>
        <dbReference type="Rhea" id="RHEA-COMP:10700"/>
        <dbReference type="ChEBI" id="CHEBI:15378"/>
        <dbReference type="ChEBI" id="CHEBI:29950"/>
        <dbReference type="ChEBI" id="CHEBI:50058"/>
        <dbReference type="ChEBI" id="CHEBI:57783"/>
        <dbReference type="ChEBI" id="CHEBI:58349"/>
        <dbReference type="EC" id="1.8.1.9"/>
    </reaction>
</comment>
<evidence type="ECO:0000259" key="4">
    <source>
        <dbReference type="Pfam" id="PF07992"/>
    </source>
</evidence>
<dbReference type="Gene3D" id="3.50.50.60">
    <property type="entry name" value="FAD/NAD(P)-binding domain"/>
    <property type="match status" value="2"/>
</dbReference>
<evidence type="ECO:0000313" key="6">
    <source>
        <dbReference type="Proteomes" id="UP001589568"/>
    </source>
</evidence>
<keyword evidence="6" id="KW-1185">Reference proteome</keyword>
<organism evidence="5 6">
    <name type="scientific">Nonomuraea salmonea</name>
    <dbReference type="NCBI Taxonomy" id="46181"/>
    <lineage>
        <taxon>Bacteria</taxon>
        <taxon>Bacillati</taxon>
        <taxon>Actinomycetota</taxon>
        <taxon>Actinomycetes</taxon>
        <taxon>Streptosporangiales</taxon>
        <taxon>Streptosporangiaceae</taxon>
        <taxon>Nonomuraea</taxon>
    </lineage>
</organism>
<sequence>MINGKSQTRYDVIVVGGGPAGLSAALVFGRQRRRVLVIDGGNVRNAPASEMHMYLSRDGFPPARLLELGRAELAAYPSVELRRGAVRSARGKKDDFEVELDDGAVMWARRLVLATGQVDEPYPIEGLKERFGRGVYHCPFCHGWETRDRSLAVITRVPAESSLALYVADRFSDDVVLCTHGPLELPPVLATKFGEQGVRVIDTPIVRVTGEPGALELHFADGSTLARQDLYHRAPTRQHSALAAELGCELNADGTVRVNELQETTVPGVAAAGDTAKLPAVPDAPTLVSLGAADGVRAAVWMDGDLFRSDLGLTRSDPS</sequence>
<reference evidence="5 6" key="1">
    <citation type="submission" date="2024-09" db="EMBL/GenBank/DDBJ databases">
        <authorList>
            <person name="Sun Q."/>
            <person name="Mori K."/>
        </authorList>
    </citation>
    <scope>NUCLEOTIDE SEQUENCE [LARGE SCALE GENOMIC DNA]</scope>
    <source>
        <strain evidence="5 6">JCM 3324</strain>
    </source>
</reference>
<dbReference type="PRINTS" id="PR00368">
    <property type="entry name" value="FADPNR"/>
</dbReference>
<dbReference type="Pfam" id="PF07992">
    <property type="entry name" value="Pyr_redox_2"/>
    <property type="match status" value="1"/>
</dbReference>
<dbReference type="Proteomes" id="UP001589568">
    <property type="component" value="Unassembled WGS sequence"/>
</dbReference>
<evidence type="ECO:0000256" key="1">
    <source>
        <dbReference type="ARBA" id="ARBA00022630"/>
    </source>
</evidence>
<dbReference type="PRINTS" id="PR00469">
    <property type="entry name" value="PNDRDTASEII"/>
</dbReference>
<evidence type="ECO:0000256" key="3">
    <source>
        <dbReference type="ARBA" id="ARBA00048132"/>
    </source>
</evidence>
<accession>A0ABV5NTL7</accession>
<dbReference type="InterPro" id="IPR036188">
    <property type="entry name" value="FAD/NAD-bd_sf"/>
</dbReference>
<dbReference type="InterPro" id="IPR050097">
    <property type="entry name" value="Ferredoxin-NADP_redctase_2"/>
</dbReference>
<comment type="caution">
    <text evidence="5">The sequence shown here is derived from an EMBL/GenBank/DDBJ whole genome shotgun (WGS) entry which is preliminary data.</text>
</comment>
<gene>
    <name evidence="5" type="ORF">ACFFR3_29625</name>
</gene>
<evidence type="ECO:0000313" key="5">
    <source>
        <dbReference type="EMBL" id="MFB9473674.1"/>
    </source>
</evidence>
<dbReference type="RefSeq" id="WP_345408186.1">
    <property type="nucleotide sequence ID" value="NZ_BAAAXS010000001.1"/>
</dbReference>
<keyword evidence="2" id="KW-0560">Oxidoreductase</keyword>
<dbReference type="InterPro" id="IPR023753">
    <property type="entry name" value="FAD/NAD-binding_dom"/>
</dbReference>
<dbReference type="SUPFAM" id="SSF51905">
    <property type="entry name" value="FAD/NAD(P)-binding domain"/>
    <property type="match status" value="1"/>
</dbReference>
<proteinExistence type="predicted"/>
<protein>
    <submittedName>
        <fullName evidence="5">NAD(P)/FAD-dependent oxidoreductase</fullName>
    </submittedName>
</protein>
<keyword evidence="1" id="KW-0285">Flavoprotein</keyword>
<feature type="domain" description="FAD/NAD(P)-binding" evidence="4">
    <location>
        <begin position="10"/>
        <end position="277"/>
    </location>
</feature>